<dbReference type="Proteomes" id="UP001595075">
    <property type="component" value="Unassembled WGS sequence"/>
</dbReference>
<reference evidence="1 2" key="1">
    <citation type="journal article" date="2024" name="Commun. Biol.">
        <title>Comparative genomic analysis of thermophilic fungi reveals convergent evolutionary adaptations and gene losses.</title>
        <authorList>
            <person name="Steindorff A.S."/>
            <person name="Aguilar-Pontes M.V."/>
            <person name="Robinson A.J."/>
            <person name="Andreopoulos B."/>
            <person name="LaButti K."/>
            <person name="Kuo A."/>
            <person name="Mondo S."/>
            <person name="Riley R."/>
            <person name="Otillar R."/>
            <person name="Haridas S."/>
            <person name="Lipzen A."/>
            <person name="Grimwood J."/>
            <person name="Schmutz J."/>
            <person name="Clum A."/>
            <person name="Reid I.D."/>
            <person name="Moisan M.C."/>
            <person name="Butler G."/>
            <person name="Nguyen T.T.M."/>
            <person name="Dewar K."/>
            <person name="Conant G."/>
            <person name="Drula E."/>
            <person name="Henrissat B."/>
            <person name="Hansel C."/>
            <person name="Singer S."/>
            <person name="Hutchinson M.I."/>
            <person name="de Vries R.P."/>
            <person name="Natvig D.O."/>
            <person name="Powell A.J."/>
            <person name="Tsang A."/>
            <person name="Grigoriev I.V."/>
        </authorList>
    </citation>
    <scope>NUCLEOTIDE SEQUENCE [LARGE SCALE GENOMIC DNA]</scope>
    <source>
        <strain evidence="1 2">CBS 494.80</strain>
    </source>
</reference>
<keyword evidence="2" id="KW-1185">Reference proteome</keyword>
<proteinExistence type="predicted"/>
<gene>
    <name evidence="1" type="ORF">VTL71DRAFT_9231</name>
</gene>
<protein>
    <submittedName>
        <fullName evidence="1">Uncharacterized protein</fullName>
    </submittedName>
</protein>
<dbReference type="EMBL" id="JAZHXI010000021">
    <property type="protein sequence ID" value="KAL2060590.1"/>
    <property type="molecule type" value="Genomic_DNA"/>
</dbReference>
<feature type="non-terminal residue" evidence="1">
    <location>
        <position position="107"/>
    </location>
</feature>
<accession>A0ABR4BSG4</accession>
<name>A0ABR4BSG4_9HELO</name>
<comment type="caution">
    <text evidence="1">The sequence shown here is derived from an EMBL/GenBank/DDBJ whole genome shotgun (WGS) entry which is preliminary data.</text>
</comment>
<evidence type="ECO:0000313" key="2">
    <source>
        <dbReference type="Proteomes" id="UP001595075"/>
    </source>
</evidence>
<evidence type="ECO:0000313" key="1">
    <source>
        <dbReference type="EMBL" id="KAL2060590.1"/>
    </source>
</evidence>
<sequence length="107" mass="12737">MTPVTRRLFCTLDDPLIAKAIWGKNSSHDPDSQQSYYDSHTETWHEISQSSMCEPKILSITVGIDAFGEWKSNWRENHIHFEHPKDTIGSDRWGNHFTWYWWTRIWG</sequence>
<organism evidence="1 2">
    <name type="scientific">Oculimacula yallundae</name>
    <dbReference type="NCBI Taxonomy" id="86028"/>
    <lineage>
        <taxon>Eukaryota</taxon>
        <taxon>Fungi</taxon>
        <taxon>Dikarya</taxon>
        <taxon>Ascomycota</taxon>
        <taxon>Pezizomycotina</taxon>
        <taxon>Leotiomycetes</taxon>
        <taxon>Helotiales</taxon>
        <taxon>Ploettnerulaceae</taxon>
        <taxon>Oculimacula</taxon>
    </lineage>
</organism>